<feature type="domain" description="Dihydroorotate dehydrogenase catalytic" evidence="15">
    <location>
        <begin position="120"/>
        <end position="404"/>
    </location>
</feature>
<evidence type="ECO:0000313" key="16">
    <source>
        <dbReference type="EMBL" id="KAF2433353.1"/>
    </source>
</evidence>
<keyword evidence="14" id="KW-0812">Transmembrane</keyword>
<keyword evidence="7" id="KW-0285">Flavoprotein</keyword>
<evidence type="ECO:0000256" key="6">
    <source>
        <dbReference type="ARBA" id="ARBA00017599"/>
    </source>
</evidence>
<keyword evidence="14" id="KW-1133">Transmembrane helix</keyword>
<dbReference type="EMBL" id="MU007021">
    <property type="protein sequence ID" value="KAF2433353.1"/>
    <property type="molecule type" value="Genomic_DNA"/>
</dbReference>
<dbReference type="InterPro" id="IPR005719">
    <property type="entry name" value="Dihydroorotate_DH_2"/>
</dbReference>
<dbReference type="GO" id="GO:0009220">
    <property type="term" value="P:pyrimidine ribonucleotide biosynthetic process"/>
    <property type="evidence" value="ECO:0007669"/>
    <property type="project" value="TreeGrafter"/>
</dbReference>
<evidence type="ECO:0000256" key="1">
    <source>
        <dbReference type="ARBA" id="ARBA00001917"/>
    </source>
</evidence>
<dbReference type="PANTHER" id="PTHR48109:SF4">
    <property type="entry name" value="DIHYDROOROTATE DEHYDROGENASE (QUINONE), MITOCHONDRIAL"/>
    <property type="match status" value="1"/>
</dbReference>
<evidence type="ECO:0000256" key="9">
    <source>
        <dbReference type="ARBA" id="ARBA00023002"/>
    </source>
</evidence>
<evidence type="ECO:0000256" key="14">
    <source>
        <dbReference type="SAM" id="Phobius"/>
    </source>
</evidence>
<feature type="compositionally biased region" description="Low complexity" evidence="13">
    <location>
        <begin position="433"/>
        <end position="443"/>
    </location>
</feature>
<dbReference type="Gene3D" id="3.20.20.70">
    <property type="entry name" value="Aldolase class I"/>
    <property type="match status" value="2"/>
</dbReference>
<evidence type="ECO:0000256" key="4">
    <source>
        <dbReference type="ARBA" id="ARBA00005359"/>
    </source>
</evidence>
<dbReference type="OrthoDB" id="14784at2759"/>
<feature type="region of interest" description="Disordered" evidence="13">
    <location>
        <begin position="426"/>
        <end position="471"/>
    </location>
</feature>
<evidence type="ECO:0000256" key="3">
    <source>
        <dbReference type="ARBA" id="ARBA00005161"/>
    </source>
</evidence>
<keyword evidence="17" id="KW-1185">Reference proteome</keyword>
<evidence type="ECO:0000256" key="7">
    <source>
        <dbReference type="ARBA" id="ARBA00022630"/>
    </source>
</evidence>
<comment type="cofactor">
    <cofactor evidence="1">
        <name>FMN</name>
        <dbReference type="ChEBI" id="CHEBI:58210"/>
    </cofactor>
</comment>
<dbReference type="SUPFAM" id="SSF51395">
    <property type="entry name" value="FMN-linked oxidoreductases"/>
    <property type="match status" value="1"/>
</dbReference>
<comment type="caution">
    <text evidence="16">The sequence shown here is derived from an EMBL/GenBank/DDBJ whole genome shotgun (WGS) entry which is preliminary data.</text>
</comment>
<reference evidence="16" key="1">
    <citation type="journal article" date="2020" name="Stud. Mycol.">
        <title>101 Dothideomycetes genomes: a test case for predicting lifestyles and emergence of pathogens.</title>
        <authorList>
            <person name="Haridas S."/>
            <person name="Albert R."/>
            <person name="Binder M."/>
            <person name="Bloem J."/>
            <person name="Labutti K."/>
            <person name="Salamov A."/>
            <person name="Andreopoulos B."/>
            <person name="Baker S."/>
            <person name="Barry K."/>
            <person name="Bills G."/>
            <person name="Bluhm B."/>
            <person name="Cannon C."/>
            <person name="Castanera R."/>
            <person name="Culley D."/>
            <person name="Daum C."/>
            <person name="Ezra D."/>
            <person name="Gonzalez J."/>
            <person name="Henrissat B."/>
            <person name="Kuo A."/>
            <person name="Liang C."/>
            <person name="Lipzen A."/>
            <person name="Lutzoni F."/>
            <person name="Magnuson J."/>
            <person name="Mondo S."/>
            <person name="Nolan M."/>
            <person name="Ohm R."/>
            <person name="Pangilinan J."/>
            <person name="Park H.-J."/>
            <person name="Ramirez L."/>
            <person name="Alfaro M."/>
            <person name="Sun H."/>
            <person name="Tritt A."/>
            <person name="Yoshinaga Y."/>
            <person name="Zwiers L.-H."/>
            <person name="Turgeon B."/>
            <person name="Goodwin S."/>
            <person name="Spatafora J."/>
            <person name="Crous P."/>
            <person name="Grigoriev I."/>
        </authorList>
    </citation>
    <scope>NUCLEOTIDE SEQUENCE</scope>
    <source>
        <strain evidence="16">CBS 130266</strain>
    </source>
</reference>
<dbReference type="EC" id="1.3.5.2" evidence="5"/>
<evidence type="ECO:0000256" key="10">
    <source>
        <dbReference type="ARBA" id="ARBA00023136"/>
    </source>
</evidence>
<keyword evidence="8" id="KW-0288">FMN</keyword>
<evidence type="ECO:0000313" key="17">
    <source>
        <dbReference type="Proteomes" id="UP000800235"/>
    </source>
</evidence>
<dbReference type="InterPro" id="IPR050074">
    <property type="entry name" value="DHO_dehydrogenase"/>
</dbReference>
<evidence type="ECO:0000256" key="12">
    <source>
        <dbReference type="ARBA" id="ARBA00048639"/>
    </source>
</evidence>
<evidence type="ECO:0000256" key="13">
    <source>
        <dbReference type="SAM" id="MobiDB-lite"/>
    </source>
</evidence>
<keyword evidence="10 14" id="KW-0472">Membrane</keyword>
<feature type="transmembrane region" description="Helical" evidence="14">
    <location>
        <begin position="47"/>
        <end position="64"/>
    </location>
</feature>
<dbReference type="PROSITE" id="PS00911">
    <property type="entry name" value="DHODEHASE_1"/>
    <property type="match status" value="1"/>
</dbReference>
<keyword evidence="9" id="KW-0560">Oxidoreductase</keyword>
<evidence type="ECO:0000256" key="5">
    <source>
        <dbReference type="ARBA" id="ARBA00012791"/>
    </source>
</evidence>
<sequence length="533" mass="57167">MTLRHPLLCLLGSPLRSLRHIPRQTTIHSARHASTTTYAASNRLRNFIYGSGTVVLISLGYLYITDTRASLHRFISPRVIRLLYPDAEDAHHAGTALLKELYALKLYPRERGQGDSDGKLQIEVFGTILSNPIGISGGLDKNAEIPDALFALGAGVVEIGGVTPLPQGGNPKPRVFRVESQNGLINRYGLNNEGADVVAMRLRQRVREYAYQAGYGIDEEAERMVLDGEAGVPPGSLNKGKLLAVQMAKNKLTPDGDLDAVVWDHVYCVDRLGKYADVLVVNVSSPNTPGLRAFQSKEPLTRILRAVVEAANEVDRKRKPVVMVKVSPDEDSEEQIRGICDAVWESGVAGVVVGNTTMKRPDASPKGYMLPAQEARTLLESGGYSGPQLFERMVDLVGKYRKILDQGPSIDIPSRSSESAPIIRIPERNNPFSSSSSPQSSGSAGLAPAYKTTQSADPVPSNSSSGSGSSSPQLKVIFASGGITNGEQALQVLNAGASVAMTYTAVVYGGVGTVGRIKAEMREAMGKSTTTKK</sequence>
<evidence type="ECO:0000256" key="2">
    <source>
        <dbReference type="ARBA" id="ARBA00004370"/>
    </source>
</evidence>
<dbReference type="GO" id="GO:0106430">
    <property type="term" value="F:dihydroorotate dehydrogenase (quinone) activity"/>
    <property type="evidence" value="ECO:0007669"/>
    <property type="project" value="UniProtKB-EC"/>
</dbReference>
<evidence type="ECO:0000259" key="15">
    <source>
        <dbReference type="Pfam" id="PF01180"/>
    </source>
</evidence>
<dbReference type="FunFam" id="3.20.20.70:FF:000242">
    <property type="entry name" value="Dihydroorotate reductase PyrE"/>
    <property type="match status" value="1"/>
</dbReference>
<proteinExistence type="inferred from homology"/>
<dbReference type="Pfam" id="PF01180">
    <property type="entry name" value="DHO_dh"/>
    <property type="match status" value="2"/>
</dbReference>
<comment type="catalytic activity">
    <reaction evidence="12">
        <text>(S)-dihydroorotate + a quinone = orotate + a quinol</text>
        <dbReference type="Rhea" id="RHEA:30187"/>
        <dbReference type="ChEBI" id="CHEBI:24646"/>
        <dbReference type="ChEBI" id="CHEBI:30839"/>
        <dbReference type="ChEBI" id="CHEBI:30864"/>
        <dbReference type="ChEBI" id="CHEBI:132124"/>
        <dbReference type="EC" id="1.3.5.2"/>
    </reaction>
</comment>
<comment type="subcellular location">
    <subcellularLocation>
        <location evidence="2">Membrane</location>
    </subcellularLocation>
</comment>
<feature type="domain" description="Dihydroorotate dehydrogenase catalytic" evidence="15">
    <location>
        <begin position="472"/>
        <end position="525"/>
    </location>
</feature>
<gene>
    <name evidence="16" type="ORF">EJ08DRAFT_629127</name>
</gene>
<accession>A0A9P4NY16</accession>
<dbReference type="NCBIfam" id="TIGR01036">
    <property type="entry name" value="pyrD_sub2"/>
    <property type="match status" value="1"/>
</dbReference>
<comment type="pathway">
    <text evidence="3">Pyrimidine metabolism; UMP biosynthesis via de novo pathway; orotate from (S)-dihydroorotate (quinone route): step 1/1.</text>
</comment>
<dbReference type="AlphaFoldDB" id="A0A9P4NY16"/>
<comment type="similarity">
    <text evidence="4">Belongs to the dihydroorotate dehydrogenase family. Type 2 subfamily.</text>
</comment>
<name>A0A9P4NY16_9PEZI</name>
<evidence type="ECO:0000256" key="11">
    <source>
        <dbReference type="ARBA" id="ARBA00031623"/>
    </source>
</evidence>
<dbReference type="InterPro" id="IPR001295">
    <property type="entry name" value="Dihydroorotate_DH_CS"/>
</dbReference>
<dbReference type="CDD" id="cd04738">
    <property type="entry name" value="DHOD_2_like"/>
    <property type="match status" value="1"/>
</dbReference>
<evidence type="ECO:0000256" key="8">
    <source>
        <dbReference type="ARBA" id="ARBA00022643"/>
    </source>
</evidence>
<dbReference type="PANTHER" id="PTHR48109">
    <property type="entry name" value="DIHYDROOROTATE DEHYDROGENASE (QUINONE), MITOCHONDRIAL-RELATED"/>
    <property type="match status" value="1"/>
</dbReference>
<protein>
    <recommendedName>
        <fullName evidence="6">Dihydroorotate dehydrogenase (quinone), mitochondrial</fullName>
        <ecNumber evidence="5">1.3.5.2</ecNumber>
    </recommendedName>
    <alternativeName>
        <fullName evidence="11">Dihydroorotate oxidase</fullName>
    </alternativeName>
</protein>
<dbReference type="GO" id="GO:0006207">
    <property type="term" value="P:'de novo' pyrimidine nucleobase biosynthetic process"/>
    <property type="evidence" value="ECO:0007669"/>
    <property type="project" value="InterPro"/>
</dbReference>
<dbReference type="GO" id="GO:0005743">
    <property type="term" value="C:mitochondrial inner membrane"/>
    <property type="evidence" value="ECO:0007669"/>
    <property type="project" value="TreeGrafter"/>
</dbReference>
<dbReference type="Proteomes" id="UP000800235">
    <property type="component" value="Unassembled WGS sequence"/>
</dbReference>
<dbReference type="InterPro" id="IPR005720">
    <property type="entry name" value="Dihydroorotate_DH_cat"/>
</dbReference>
<organism evidence="16 17">
    <name type="scientific">Tothia fuscella</name>
    <dbReference type="NCBI Taxonomy" id="1048955"/>
    <lineage>
        <taxon>Eukaryota</taxon>
        <taxon>Fungi</taxon>
        <taxon>Dikarya</taxon>
        <taxon>Ascomycota</taxon>
        <taxon>Pezizomycotina</taxon>
        <taxon>Dothideomycetes</taxon>
        <taxon>Pleosporomycetidae</taxon>
        <taxon>Venturiales</taxon>
        <taxon>Cylindrosympodiaceae</taxon>
        <taxon>Tothia</taxon>
    </lineage>
</organism>
<feature type="compositionally biased region" description="Low complexity" evidence="13">
    <location>
        <begin position="461"/>
        <end position="471"/>
    </location>
</feature>
<dbReference type="InterPro" id="IPR013785">
    <property type="entry name" value="Aldolase_TIM"/>
</dbReference>